<dbReference type="PRINTS" id="PR00313">
    <property type="entry name" value="CABNDNGRPT"/>
</dbReference>
<comment type="subcellular location">
    <subcellularLocation>
        <location evidence="1">Secreted</location>
    </subcellularLocation>
</comment>
<evidence type="ECO:0000313" key="4">
    <source>
        <dbReference type="Proteomes" id="UP000068167"/>
    </source>
</evidence>
<reference evidence="3 4" key="1">
    <citation type="journal article" date="2016" name="Stand. Genomic Sci.">
        <title>Complete genome sequence and genomic characterization of Microcystis panniformis FACHB 1757 by third-generation sequencing.</title>
        <authorList>
            <person name="Zhang J.Y."/>
            <person name="Guan R."/>
            <person name="Zhang H.J."/>
            <person name="Li H."/>
            <person name="Xiao P."/>
            <person name="Yu G.L."/>
            <person name="Du L."/>
            <person name="Cao D.M."/>
            <person name="Zhu B.C."/>
            <person name="Li R.H."/>
            <person name="Lu Z.H."/>
        </authorList>
    </citation>
    <scope>NUCLEOTIDE SEQUENCE [LARGE SCALE GENOMIC DNA]</scope>
    <source>
        <strain evidence="3 4">FACHB-1757</strain>
    </source>
</reference>
<dbReference type="Pfam" id="PF00353">
    <property type="entry name" value="HemolysinCabind"/>
    <property type="match status" value="1"/>
</dbReference>
<dbReference type="InterPro" id="IPR001343">
    <property type="entry name" value="Hemolysn_Ca-bd"/>
</dbReference>
<dbReference type="PROSITE" id="PS00330">
    <property type="entry name" value="HEMOLYSIN_CALCIUM"/>
    <property type="match status" value="3"/>
</dbReference>
<dbReference type="PANTHER" id="PTHR38340:SF1">
    <property type="entry name" value="S-LAYER PROTEIN"/>
    <property type="match status" value="1"/>
</dbReference>
<dbReference type="AlphaFoldDB" id="A0A0K1S376"/>
<name>A0A0K1S376_9CHRO</name>
<dbReference type="InterPro" id="IPR011049">
    <property type="entry name" value="Serralysin-like_metalloprot_C"/>
</dbReference>
<dbReference type="InterPro" id="IPR018511">
    <property type="entry name" value="Hemolysin-typ_Ca-bd_CS"/>
</dbReference>
<evidence type="ECO:0000313" key="3">
    <source>
        <dbReference type="EMBL" id="AKV68458.1"/>
    </source>
</evidence>
<dbReference type="Proteomes" id="UP000068167">
    <property type="component" value="Chromosome"/>
</dbReference>
<dbReference type="EMBL" id="CP011339">
    <property type="protein sequence ID" value="AKV68458.1"/>
    <property type="molecule type" value="Genomic_DNA"/>
</dbReference>
<dbReference type="InterPro" id="IPR050557">
    <property type="entry name" value="RTX_toxin/Mannuronan_C5-epim"/>
</dbReference>
<dbReference type="PANTHER" id="PTHR38340">
    <property type="entry name" value="S-LAYER PROTEIN"/>
    <property type="match status" value="1"/>
</dbReference>
<proteinExistence type="predicted"/>
<sequence length="284" mass="28170">MPTVTISFADSTSGVTFNPAVTTSVAAFLNAHPTVPISISATGLADDNLTSLGLLSMGGDTVWRIAKAGVADNTATLSRVGGGFSTTLSLPADSLTFVRASTAGTYQLTTGGVTFTKASGPQIVSTIAPLPLTDSYFITGSAFNDSLVGGTGNDSLVGGDGNDTLVGGAGTDTLTGGAGADNFVFNSPSEGFDWISGFSSSQGDVINVSATGFAGGLTAGPLGTAQFRSGAGINSAATADQRFIYNTANGALWFDVDGVGGVASVRIANLIGFPTLTAANIVVI</sequence>
<keyword evidence="2" id="KW-0964">Secreted</keyword>
<dbReference type="SUPFAM" id="SSF51120">
    <property type="entry name" value="beta-Roll"/>
    <property type="match status" value="1"/>
</dbReference>
<dbReference type="PATRIC" id="fig|1638788.3.peg.3484"/>
<dbReference type="GO" id="GO:0005509">
    <property type="term" value="F:calcium ion binding"/>
    <property type="evidence" value="ECO:0007669"/>
    <property type="project" value="InterPro"/>
</dbReference>
<protein>
    <submittedName>
        <fullName evidence="3">Alkaline phosphatase</fullName>
    </submittedName>
</protein>
<accession>A0A0K1S376</accession>
<keyword evidence="4" id="KW-1185">Reference proteome</keyword>
<gene>
    <name evidence="3" type="ORF">VL20_3451</name>
</gene>
<dbReference type="GO" id="GO:0005576">
    <property type="term" value="C:extracellular region"/>
    <property type="evidence" value="ECO:0007669"/>
    <property type="project" value="UniProtKB-SubCell"/>
</dbReference>
<evidence type="ECO:0000256" key="1">
    <source>
        <dbReference type="ARBA" id="ARBA00004613"/>
    </source>
</evidence>
<dbReference type="KEGG" id="mpk:VL20_3451"/>
<organism evidence="3 4">
    <name type="scientific">Microcystis panniformis FACHB-1757</name>
    <dbReference type="NCBI Taxonomy" id="1638788"/>
    <lineage>
        <taxon>Bacteria</taxon>
        <taxon>Bacillati</taxon>
        <taxon>Cyanobacteriota</taxon>
        <taxon>Cyanophyceae</taxon>
        <taxon>Oscillatoriophycideae</taxon>
        <taxon>Chroococcales</taxon>
        <taxon>Microcystaceae</taxon>
        <taxon>Microcystis</taxon>
    </lineage>
</organism>
<evidence type="ECO:0000256" key="2">
    <source>
        <dbReference type="ARBA" id="ARBA00022525"/>
    </source>
</evidence>
<dbReference type="Gene3D" id="2.150.10.10">
    <property type="entry name" value="Serralysin-like metalloprotease, C-terminal"/>
    <property type="match status" value="1"/>
</dbReference>